<dbReference type="GO" id="GO:0016787">
    <property type="term" value="F:hydrolase activity"/>
    <property type="evidence" value="ECO:0007669"/>
    <property type="project" value="UniProtKB-KW"/>
</dbReference>
<evidence type="ECO:0000259" key="2">
    <source>
        <dbReference type="Pfam" id="PF01471"/>
    </source>
</evidence>
<dbReference type="OrthoDB" id="5620138at2"/>
<sequence length="191" mass="20651">MKKLILLAVLVSASAPIWSAPRTTLRKAPFNPKTAPVKWPTIRAGDDYAPRVAPIQYLLRGRGFYKGPIDGVFGAKTLAAVKAFQRKNKLKADGVLGARTLPKLVQVVKRGSHGDAVRAAQILARNAMGHNGELPYAALEADGFFGATTEKAVKWAQATRNQFEDRLAENGVMTPRSWCLMLGGEVIGSQV</sequence>
<keyword evidence="4" id="KW-1185">Reference proteome</keyword>
<name>A0A2S8STA9_9BACT</name>
<dbReference type="SUPFAM" id="SSF47090">
    <property type="entry name" value="PGBD-like"/>
    <property type="match status" value="1"/>
</dbReference>
<evidence type="ECO:0000313" key="3">
    <source>
        <dbReference type="EMBL" id="PQV64018.1"/>
    </source>
</evidence>
<keyword evidence="1" id="KW-0732">Signal</keyword>
<comment type="caution">
    <text evidence="3">The sequence shown here is derived from an EMBL/GenBank/DDBJ whole genome shotgun (WGS) entry which is preliminary data.</text>
</comment>
<feature type="chain" id="PRO_5015646201" evidence="1">
    <location>
        <begin position="20"/>
        <end position="191"/>
    </location>
</feature>
<dbReference type="Gene3D" id="1.10.101.10">
    <property type="entry name" value="PGBD-like superfamily/PGBD"/>
    <property type="match status" value="2"/>
</dbReference>
<feature type="signal peptide" evidence="1">
    <location>
        <begin position="1"/>
        <end position="19"/>
    </location>
</feature>
<dbReference type="RefSeq" id="WP_105483497.1">
    <property type="nucleotide sequence ID" value="NZ_NIGF01000007.1"/>
</dbReference>
<dbReference type="Proteomes" id="UP000237684">
    <property type="component" value="Unassembled WGS sequence"/>
</dbReference>
<gene>
    <name evidence="3" type="ORF">B1R32_10743</name>
</gene>
<evidence type="ECO:0000313" key="4">
    <source>
        <dbReference type="Proteomes" id="UP000237684"/>
    </source>
</evidence>
<dbReference type="EMBL" id="NIGF01000007">
    <property type="protein sequence ID" value="PQV64018.1"/>
    <property type="molecule type" value="Genomic_DNA"/>
</dbReference>
<dbReference type="AlphaFoldDB" id="A0A2S8STA9"/>
<keyword evidence="3" id="KW-0378">Hydrolase</keyword>
<feature type="domain" description="Peptidoglycan binding-like" evidence="2">
    <location>
        <begin position="50"/>
        <end position="103"/>
    </location>
</feature>
<accession>A0A2S8STA9</accession>
<dbReference type="InterPro" id="IPR002477">
    <property type="entry name" value="Peptidoglycan-bd-like"/>
</dbReference>
<evidence type="ECO:0000256" key="1">
    <source>
        <dbReference type="SAM" id="SignalP"/>
    </source>
</evidence>
<proteinExistence type="predicted"/>
<dbReference type="Pfam" id="PF01471">
    <property type="entry name" value="PG_binding_1"/>
    <property type="match status" value="1"/>
</dbReference>
<organism evidence="3 4">
    <name type="scientific">Abditibacterium utsteinense</name>
    <dbReference type="NCBI Taxonomy" id="1960156"/>
    <lineage>
        <taxon>Bacteria</taxon>
        <taxon>Pseudomonadati</taxon>
        <taxon>Abditibacteriota</taxon>
        <taxon>Abditibacteriia</taxon>
        <taxon>Abditibacteriales</taxon>
        <taxon>Abditibacteriaceae</taxon>
        <taxon>Abditibacterium</taxon>
    </lineage>
</organism>
<protein>
    <submittedName>
        <fullName evidence="3">Peptidoglycan-binding (PGRP) domain of peptidoglycan hydrolases-containing protein</fullName>
    </submittedName>
</protein>
<dbReference type="InParanoid" id="A0A2S8STA9"/>
<dbReference type="InterPro" id="IPR036365">
    <property type="entry name" value="PGBD-like_sf"/>
</dbReference>
<dbReference type="InterPro" id="IPR036366">
    <property type="entry name" value="PGBDSf"/>
</dbReference>
<reference evidence="3 4" key="1">
    <citation type="journal article" date="2018" name="Syst. Appl. Microbiol.">
        <title>Abditibacterium utsteinense sp. nov., the first cultivated member of candidate phylum FBP, isolated from ice-free Antarctic soil samples.</title>
        <authorList>
            <person name="Tahon G."/>
            <person name="Tytgat B."/>
            <person name="Lebbe L."/>
            <person name="Carlier A."/>
            <person name="Willems A."/>
        </authorList>
    </citation>
    <scope>NUCLEOTIDE SEQUENCE [LARGE SCALE GENOMIC DNA]</scope>
    <source>
        <strain evidence="3 4">LMG 29911</strain>
    </source>
</reference>